<evidence type="ECO:0000256" key="1">
    <source>
        <dbReference type="ARBA" id="ARBA00008779"/>
    </source>
</evidence>
<evidence type="ECO:0000256" key="4">
    <source>
        <dbReference type="ARBA" id="ARBA00022837"/>
    </source>
</evidence>
<dbReference type="Pfam" id="PF00884">
    <property type="entry name" value="Sulfatase"/>
    <property type="match status" value="1"/>
</dbReference>
<evidence type="ECO:0000259" key="5">
    <source>
        <dbReference type="Pfam" id="PF00884"/>
    </source>
</evidence>
<dbReference type="PANTHER" id="PTHR42693:SF43">
    <property type="entry name" value="BLL2667 PROTEIN"/>
    <property type="match status" value="1"/>
</dbReference>
<dbReference type="InterPro" id="IPR024607">
    <property type="entry name" value="Sulfatase_CS"/>
</dbReference>
<evidence type="ECO:0000256" key="2">
    <source>
        <dbReference type="ARBA" id="ARBA00022723"/>
    </source>
</evidence>
<evidence type="ECO:0000313" key="7">
    <source>
        <dbReference type="Proteomes" id="UP000042997"/>
    </source>
</evidence>
<feature type="domain" description="Sulfatase N-terminal" evidence="5">
    <location>
        <begin position="33"/>
        <end position="464"/>
    </location>
</feature>
<dbReference type="InterPro" id="IPR000917">
    <property type="entry name" value="Sulfatase_N"/>
</dbReference>
<name>A0A098BHY2_9NOCA</name>
<reference evidence="6 7" key="1">
    <citation type="journal article" date="2014" name="Genome Announc.">
        <title>Draft Genome Sequence of Propane- and Butane-Oxidizing Actinobacterium Rhodococcus ruber IEGM 231.</title>
        <authorList>
            <person name="Ivshina I.B."/>
            <person name="Kuyukina M.S."/>
            <person name="Krivoruchko A.V."/>
            <person name="Barbe V."/>
            <person name="Fischer C."/>
        </authorList>
    </citation>
    <scope>NUCLEOTIDE SEQUENCE [LARGE SCALE GENOMIC DNA]</scope>
</reference>
<dbReference type="EMBL" id="CCSD01000050">
    <property type="protein sequence ID" value="CDZ88303.1"/>
    <property type="molecule type" value="Genomic_DNA"/>
</dbReference>
<dbReference type="OrthoDB" id="9777306at2"/>
<dbReference type="Proteomes" id="UP000042997">
    <property type="component" value="Unassembled WGS sequence"/>
</dbReference>
<dbReference type="InterPro" id="IPR017850">
    <property type="entry name" value="Alkaline_phosphatase_core_sf"/>
</dbReference>
<dbReference type="Gene3D" id="3.30.1120.10">
    <property type="match status" value="1"/>
</dbReference>
<dbReference type="RefSeq" id="WP_040271438.1">
    <property type="nucleotide sequence ID" value="NZ_JAINZV010000003.1"/>
</dbReference>
<dbReference type="InterPro" id="IPR050738">
    <property type="entry name" value="Sulfatase"/>
</dbReference>
<organism evidence="6 7">
    <name type="scientific">Rhodococcus ruber</name>
    <dbReference type="NCBI Taxonomy" id="1830"/>
    <lineage>
        <taxon>Bacteria</taxon>
        <taxon>Bacillati</taxon>
        <taxon>Actinomycetota</taxon>
        <taxon>Actinomycetes</taxon>
        <taxon>Mycobacteriales</taxon>
        <taxon>Nocardiaceae</taxon>
        <taxon>Rhodococcus</taxon>
    </lineage>
</organism>
<evidence type="ECO:0000313" key="6">
    <source>
        <dbReference type="EMBL" id="CDZ88303.1"/>
    </source>
</evidence>
<keyword evidence="3" id="KW-0378">Hydrolase</keyword>
<proteinExistence type="inferred from homology"/>
<dbReference type="SUPFAM" id="SSF53649">
    <property type="entry name" value="Alkaline phosphatase-like"/>
    <property type="match status" value="1"/>
</dbReference>
<dbReference type="CDD" id="cd16025">
    <property type="entry name" value="PAS_like"/>
    <property type="match status" value="1"/>
</dbReference>
<comment type="similarity">
    <text evidence="1">Belongs to the sulfatase family.</text>
</comment>
<accession>A0A098BHY2</accession>
<sequence length="784" mass="86230">MARTHHGKIAVDIRDSVPDWAPYLPAQAPENAPNVLIIAWDDVGYGSMDIFGGPIETPTMRRIADRGVKYSNFHTTALCSPTRASLLTGRNATTNGMATIAELSSGFPGISTHIPSENGFVSEVLAERGWNTYCVGKWHLTPGEEMNMSAVKSRWPLGRGFERFYGFLGGESSSWYPDLVYDNHPIDAPGTPEDGYHLSKDLADKAIGFIRDAKTIDPDKPFFMYLAPQAGHAPHHVFTEWADRYKGRFDQGYEAIRVEILQRQKDLGLLPENTELSPINPHGEPATTGPDGQPWPLLDTVRPWDSLTADEQRLFVRMAEVFAGYISYTDDQLGRVIDMLDASGELDNTLVVVVSDNGASGEGGPNGSFNEWRFFNGIPDTTETTLPHLDELGTPVSYNHYNTGWAWAFDTPFPYWKRWAGYEGGVADMCVVSWPARIEASAEPRSQYVHAVDVVPTIYELLGITPPAVLKGYTQSPLEGESFAASLTDPTAPGKDVQFYTMLGQRSLYHEGWLVCSVHPPLSGWGHFDKDVWELYHLAEDRAQLHNLADAEPERLEALKSLWFYYAGRHHGLPLDDRSALEQVLAERPHPGKKRDHYVYYPDCADVPEAAGVAITGRSYTIVAGVHVDSAAAEGVLYAHGGLAGGHSLYVKDGRLRYAFNWVGTHLQTVVADRDLTLGAHVCTAEFAVSGKNTDPAMPGFAGTLTLYVDDQQVASDEIVTQPGAFCLVGDGICVGRDSASPVTPDYVSPFRFTGGTIDKVVVDVSGERYVDHEAQVRAWFSID</sequence>
<dbReference type="PANTHER" id="PTHR42693">
    <property type="entry name" value="ARYLSULFATASE FAMILY MEMBER"/>
    <property type="match status" value="1"/>
</dbReference>
<dbReference type="GO" id="GO:0016787">
    <property type="term" value="F:hydrolase activity"/>
    <property type="evidence" value="ECO:0007669"/>
    <property type="project" value="UniProtKB-KW"/>
</dbReference>
<keyword evidence="4" id="KW-0106">Calcium</keyword>
<protein>
    <submittedName>
        <fullName evidence="6">Arylsulfatase</fullName>
    </submittedName>
</protein>
<keyword evidence="2" id="KW-0479">Metal-binding</keyword>
<dbReference type="PROSITE" id="PS00523">
    <property type="entry name" value="SULFATASE_1"/>
    <property type="match status" value="1"/>
</dbReference>
<dbReference type="AlphaFoldDB" id="A0A098BHY2"/>
<evidence type="ECO:0000256" key="3">
    <source>
        <dbReference type="ARBA" id="ARBA00022801"/>
    </source>
</evidence>
<gene>
    <name evidence="6" type="ORF">RHRU231_40053</name>
</gene>
<dbReference type="eggNOG" id="COG3119">
    <property type="taxonomic scope" value="Bacteria"/>
</dbReference>
<dbReference type="Gene3D" id="3.40.720.10">
    <property type="entry name" value="Alkaline Phosphatase, subunit A"/>
    <property type="match status" value="1"/>
</dbReference>
<dbReference type="GO" id="GO:0046872">
    <property type="term" value="F:metal ion binding"/>
    <property type="evidence" value="ECO:0007669"/>
    <property type="project" value="UniProtKB-KW"/>
</dbReference>